<dbReference type="SUPFAM" id="SSF158472">
    <property type="entry name" value="HAMP domain-like"/>
    <property type="match status" value="1"/>
</dbReference>
<feature type="transmembrane region" description="Helical" evidence="8">
    <location>
        <begin position="12"/>
        <end position="29"/>
    </location>
</feature>
<name>A0A1R0WUJ9_9BACL</name>
<dbReference type="Gene3D" id="3.30.565.10">
    <property type="entry name" value="Histidine kinase-like ATPase, C-terminal domain"/>
    <property type="match status" value="1"/>
</dbReference>
<evidence type="ECO:0000259" key="9">
    <source>
        <dbReference type="PROSITE" id="PS50885"/>
    </source>
</evidence>
<comment type="subcellular location">
    <subcellularLocation>
        <location evidence="1">Cell membrane</location>
        <topology evidence="1">Multi-pass membrane protein</topology>
    </subcellularLocation>
</comment>
<evidence type="ECO:0000256" key="5">
    <source>
        <dbReference type="ARBA" id="ARBA00022777"/>
    </source>
</evidence>
<dbReference type="InterPro" id="IPR003594">
    <property type="entry name" value="HATPase_dom"/>
</dbReference>
<dbReference type="GO" id="GO:0005886">
    <property type="term" value="C:plasma membrane"/>
    <property type="evidence" value="ECO:0007669"/>
    <property type="project" value="UniProtKB-SubCell"/>
</dbReference>
<dbReference type="InterPro" id="IPR050640">
    <property type="entry name" value="Bact_2-comp_sensor_kinase"/>
</dbReference>
<dbReference type="Pfam" id="PF02518">
    <property type="entry name" value="HATPase_c"/>
    <property type="match status" value="1"/>
</dbReference>
<dbReference type="SMART" id="SM00387">
    <property type="entry name" value="HATPase_c"/>
    <property type="match status" value="1"/>
</dbReference>
<organism evidence="10 11">
    <name type="scientific">Paenibacillus odorifer</name>
    <dbReference type="NCBI Taxonomy" id="189426"/>
    <lineage>
        <taxon>Bacteria</taxon>
        <taxon>Bacillati</taxon>
        <taxon>Bacillota</taxon>
        <taxon>Bacilli</taxon>
        <taxon>Bacillales</taxon>
        <taxon>Paenibacillaceae</taxon>
        <taxon>Paenibacillus</taxon>
    </lineage>
</organism>
<dbReference type="Proteomes" id="UP000187465">
    <property type="component" value="Unassembled WGS sequence"/>
</dbReference>
<protein>
    <recommendedName>
        <fullName evidence="9">HAMP domain-containing protein</fullName>
    </recommendedName>
</protein>
<evidence type="ECO:0000313" key="10">
    <source>
        <dbReference type="EMBL" id="OMD21529.1"/>
    </source>
</evidence>
<keyword evidence="4" id="KW-0808">Transferase</keyword>
<keyword evidence="7" id="KW-0175">Coiled coil</keyword>
<gene>
    <name evidence="10" type="ORF">BJP51_07865</name>
</gene>
<dbReference type="RefSeq" id="WP_036677897.1">
    <property type="nucleotide sequence ID" value="NZ_MKQP01000078.1"/>
</dbReference>
<evidence type="ECO:0000256" key="6">
    <source>
        <dbReference type="ARBA" id="ARBA00023136"/>
    </source>
</evidence>
<keyword evidence="8" id="KW-1133">Transmembrane helix</keyword>
<evidence type="ECO:0000256" key="2">
    <source>
        <dbReference type="ARBA" id="ARBA00022475"/>
    </source>
</evidence>
<proteinExistence type="predicted"/>
<evidence type="ECO:0000256" key="3">
    <source>
        <dbReference type="ARBA" id="ARBA00022553"/>
    </source>
</evidence>
<accession>A0A1R0WUJ9</accession>
<dbReference type="InterPro" id="IPR036890">
    <property type="entry name" value="HATPase_C_sf"/>
</dbReference>
<keyword evidence="3" id="KW-0597">Phosphoprotein</keyword>
<feature type="transmembrane region" description="Helical" evidence="8">
    <location>
        <begin position="295"/>
        <end position="320"/>
    </location>
</feature>
<comment type="caution">
    <text evidence="10">The sequence shown here is derived from an EMBL/GenBank/DDBJ whole genome shotgun (WGS) entry which is preliminary data.</text>
</comment>
<dbReference type="InterPro" id="IPR003660">
    <property type="entry name" value="HAMP_dom"/>
</dbReference>
<dbReference type="AlphaFoldDB" id="A0A1R0WUJ9"/>
<dbReference type="InterPro" id="IPR010559">
    <property type="entry name" value="Sig_transdc_His_kin_internal"/>
</dbReference>
<dbReference type="PANTHER" id="PTHR34220">
    <property type="entry name" value="SENSOR HISTIDINE KINASE YPDA"/>
    <property type="match status" value="1"/>
</dbReference>
<feature type="coiled-coil region" evidence="7">
    <location>
        <begin position="340"/>
        <end position="384"/>
    </location>
</feature>
<evidence type="ECO:0000256" key="8">
    <source>
        <dbReference type="SAM" id="Phobius"/>
    </source>
</evidence>
<dbReference type="Pfam" id="PF06580">
    <property type="entry name" value="His_kinase"/>
    <property type="match status" value="1"/>
</dbReference>
<evidence type="ECO:0000256" key="7">
    <source>
        <dbReference type="SAM" id="Coils"/>
    </source>
</evidence>
<feature type="domain" description="HAMP" evidence="9">
    <location>
        <begin position="317"/>
        <end position="369"/>
    </location>
</feature>
<keyword evidence="2" id="KW-1003">Cell membrane</keyword>
<evidence type="ECO:0000256" key="4">
    <source>
        <dbReference type="ARBA" id="ARBA00022679"/>
    </source>
</evidence>
<keyword evidence="8" id="KW-0812">Transmembrane</keyword>
<keyword evidence="5" id="KW-0418">Kinase</keyword>
<keyword evidence="6 8" id="KW-0472">Membrane</keyword>
<dbReference type="Gene3D" id="6.10.340.10">
    <property type="match status" value="1"/>
</dbReference>
<evidence type="ECO:0000313" key="11">
    <source>
        <dbReference type="Proteomes" id="UP000187465"/>
    </source>
</evidence>
<dbReference type="GO" id="GO:0000155">
    <property type="term" value="F:phosphorelay sensor kinase activity"/>
    <property type="evidence" value="ECO:0007669"/>
    <property type="project" value="InterPro"/>
</dbReference>
<dbReference type="EMBL" id="MKQP01000078">
    <property type="protein sequence ID" value="OMD21529.1"/>
    <property type="molecule type" value="Genomic_DNA"/>
</dbReference>
<evidence type="ECO:0000256" key="1">
    <source>
        <dbReference type="ARBA" id="ARBA00004651"/>
    </source>
</evidence>
<dbReference type="PROSITE" id="PS50885">
    <property type="entry name" value="HAMP"/>
    <property type="match status" value="1"/>
</dbReference>
<dbReference type="PANTHER" id="PTHR34220:SF7">
    <property type="entry name" value="SENSOR HISTIDINE KINASE YPDA"/>
    <property type="match status" value="1"/>
</dbReference>
<dbReference type="SUPFAM" id="SSF55874">
    <property type="entry name" value="ATPase domain of HSP90 chaperone/DNA topoisomerase II/histidine kinase"/>
    <property type="match status" value="1"/>
</dbReference>
<sequence>MRFARIRSQIVFYYLALLVVSMIASGIMYQRINEKFTEEKVGEVSLQTLNAMNSGIESLLDSTNNYSKMIVSNNTVQEILGSDLAGNDIGILTYKLEVALSDFMLAEPSISSVYLFDNAGRKFAIDLQSAKPIRTDGIESAEWYSEAVALDGKAIWRKNAGGIFNFETKEPQQDPQYISLIRIVNDMNTSKKIGVLVVNITVQELKKSYERSINDNKPDLMIETGYETLLDFTKPELSTYTNSSMLDVPLGSSKIVKIKDHNYLISSLVSMDRGWKFTSAQPLGEWESPYRQFNLMLLMIMLFNFISIFLGSVWISRFITTPILHMLRSMKKVEIGEFSLVRYEARTDELNQLKDRYNNMIVTIEQALKREKEEQKLIRKLELDILQQQIKPHFLYNTLESAGYLTLSGNNNEAYQIISELAAFYRQSLSKGSDVVTLREEVEITKSYLSIQNIRYPEIFTSEIEVPEEAEYVRIPKLTLQPLVENALYHGIRPLGECGKIRILARIQGNRLKLIVEDDGVGMNEDKRREMQAEPYGQNESSFGLRGTLMRLKLYYGADMNCSLVSAPGEGTRIELELPLEEGNSHGA</sequence>
<reference evidence="10 11" key="1">
    <citation type="submission" date="2016-10" db="EMBL/GenBank/DDBJ databases">
        <title>Paenibacillus species isolates.</title>
        <authorList>
            <person name="Beno S.M."/>
        </authorList>
    </citation>
    <scope>NUCLEOTIDE SEQUENCE [LARGE SCALE GENOMIC DNA]</scope>
    <source>
        <strain evidence="10 11">FSL H7-0604</strain>
    </source>
</reference>